<evidence type="ECO:0000256" key="1">
    <source>
        <dbReference type="ARBA" id="ARBA00022438"/>
    </source>
</evidence>
<feature type="signal peptide" evidence="7">
    <location>
        <begin position="1"/>
        <end position="23"/>
    </location>
</feature>
<dbReference type="Proteomes" id="UP000007966">
    <property type="component" value="Chromosome"/>
</dbReference>
<dbReference type="GO" id="GO:0006508">
    <property type="term" value="P:proteolysis"/>
    <property type="evidence" value="ECO:0007669"/>
    <property type="project" value="UniProtKB-KW"/>
</dbReference>
<dbReference type="PANTHER" id="PTHR12147:SF56">
    <property type="entry name" value="AMINOPEPTIDASE YDR415C-RELATED"/>
    <property type="match status" value="1"/>
</dbReference>
<keyword evidence="5" id="KW-0378">Hydrolase</keyword>
<dbReference type="GO" id="GO:0046872">
    <property type="term" value="F:metal ion binding"/>
    <property type="evidence" value="ECO:0007669"/>
    <property type="project" value="UniProtKB-KW"/>
</dbReference>
<accession>Q6D577</accession>
<dbReference type="InterPro" id="IPR007484">
    <property type="entry name" value="Peptidase_M28"/>
</dbReference>
<reference evidence="9" key="1">
    <citation type="submission" date="2004-02" db="EMBL/GenBank/DDBJ databases">
        <title>The genome sequence of the enterobacterial phytopathogen Erwinia carotovora subsp. atroseptica SCRI1043 and functional genomic identification of novel virulence factors.</title>
        <authorList>
            <person name="Bell K.S."/>
            <person name="Sebaihia M."/>
            <person name="Pritchard L."/>
            <person name="Holden M."/>
            <person name="Hyman L.J."/>
            <person name="Holeva M.C."/>
            <person name="Thomson N.R."/>
            <person name="Bentley S.D."/>
            <person name="Churcher C."/>
            <person name="Mungall K."/>
            <person name="Atkin R."/>
            <person name="Bason N."/>
            <person name="Brooks K."/>
            <person name="Chillingworth T."/>
            <person name="Clark K."/>
            <person name="Doggett J."/>
            <person name="Fraser A."/>
            <person name="Hance Z."/>
            <person name="Hauser H."/>
            <person name="Jagels K."/>
            <person name="Moule S."/>
            <person name="Norbertczak H."/>
            <person name="Ormond D."/>
            <person name="Price C."/>
            <person name="Quail M.A."/>
            <person name="Sanders M."/>
            <person name="Walker D."/>
            <person name="Whitehead S."/>
            <person name="Salmond G.P.C."/>
            <person name="Birch P.R.J."/>
            <person name="Barrell B.G."/>
            <person name="Parkhill J."/>
            <person name="Toth I.K."/>
        </authorList>
    </citation>
    <scope>NUCLEOTIDE SEQUENCE</scope>
    <source>
        <strain evidence="9">SCRI1043</strain>
    </source>
</reference>
<gene>
    <name evidence="9" type="ordered locus">ECA2163</name>
</gene>
<keyword evidence="4 7" id="KW-0732">Signal</keyword>
<dbReference type="eggNOG" id="COG2234">
    <property type="taxonomic scope" value="Bacteria"/>
</dbReference>
<dbReference type="InterPro" id="IPR006315">
    <property type="entry name" value="OM_autotransptr_brl_dom"/>
</dbReference>
<dbReference type="AlphaFoldDB" id="Q6D577"/>
<feature type="chain" id="PRO_5004273051" evidence="7">
    <location>
        <begin position="24"/>
        <end position="653"/>
    </location>
</feature>
<keyword evidence="3" id="KW-0479">Metal-binding</keyword>
<dbReference type="GO" id="GO:0004177">
    <property type="term" value="F:aminopeptidase activity"/>
    <property type="evidence" value="ECO:0007669"/>
    <property type="project" value="UniProtKB-KW"/>
</dbReference>
<evidence type="ECO:0000256" key="2">
    <source>
        <dbReference type="ARBA" id="ARBA00022670"/>
    </source>
</evidence>
<protein>
    <submittedName>
        <fullName evidence="9">Autotransporter</fullName>
    </submittedName>
</protein>
<evidence type="ECO:0000256" key="6">
    <source>
        <dbReference type="ARBA" id="ARBA00022833"/>
    </source>
</evidence>
<feature type="domain" description="Autotransporter" evidence="8">
    <location>
        <begin position="350"/>
        <end position="653"/>
    </location>
</feature>
<dbReference type="PANTHER" id="PTHR12147">
    <property type="entry name" value="METALLOPEPTIDASE M28 FAMILY MEMBER"/>
    <property type="match status" value="1"/>
</dbReference>
<dbReference type="InterPro" id="IPR045175">
    <property type="entry name" value="M28_fam"/>
</dbReference>
<dbReference type="STRING" id="218491.ECA2163"/>
<keyword evidence="10" id="KW-1185">Reference proteome</keyword>
<dbReference type="HOGENOM" id="CLU_027415_0_0_6"/>
<dbReference type="KEGG" id="eca:ECA2163"/>
<dbReference type="Gene3D" id="2.40.128.130">
    <property type="entry name" value="Autotransporter beta-domain"/>
    <property type="match status" value="1"/>
</dbReference>
<dbReference type="Gene3D" id="3.40.630.10">
    <property type="entry name" value="Zn peptidases"/>
    <property type="match status" value="1"/>
</dbReference>
<keyword evidence="6" id="KW-0862">Zinc</keyword>
<dbReference type="SUPFAM" id="SSF103515">
    <property type="entry name" value="Autotransporter"/>
    <property type="match status" value="1"/>
</dbReference>
<evidence type="ECO:0000313" key="10">
    <source>
        <dbReference type="Proteomes" id="UP000007966"/>
    </source>
</evidence>
<dbReference type="GO" id="GO:0019867">
    <property type="term" value="C:outer membrane"/>
    <property type="evidence" value="ECO:0007669"/>
    <property type="project" value="InterPro"/>
</dbReference>
<evidence type="ECO:0000256" key="4">
    <source>
        <dbReference type="ARBA" id="ARBA00022729"/>
    </source>
</evidence>
<dbReference type="InterPro" id="IPR036709">
    <property type="entry name" value="Autotransporte_beta_dom_sf"/>
</dbReference>
<evidence type="ECO:0000259" key="8">
    <source>
        <dbReference type="PROSITE" id="PS51208"/>
    </source>
</evidence>
<keyword evidence="2" id="KW-0645">Protease</keyword>
<evidence type="ECO:0000256" key="3">
    <source>
        <dbReference type="ARBA" id="ARBA00022723"/>
    </source>
</evidence>
<evidence type="ECO:0000256" key="5">
    <source>
        <dbReference type="ARBA" id="ARBA00022801"/>
    </source>
</evidence>
<dbReference type="EMBL" id="BX950851">
    <property type="protein sequence ID" value="CAG75065.1"/>
    <property type="molecule type" value="Genomic_DNA"/>
</dbReference>
<dbReference type="PROSITE" id="PS51208">
    <property type="entry name" value="AUTOTRANSPORTER"/>
    <property type="match status" value="1"/>
</dbReference>
<dbReference type="NCBIfam" id="TIGR01414">
    <property type="entry name" value="autotrans_barl"/>
    <property type="match status" value="1"/>
</dbReference>
<organism evidence="9 10">
    <name type="scientific">Pectobacterium atrosepticum (strain SCRI 1043 / ATCC BAA-672)</name>
    <name type="common">Erwinia carotovora subsp. atroseptica</name>
    <dbReference type="NCBI Taxonomy" id="218491"/>
    <lineage>
        <taxon>Bacteria</taxon>
        <taxon>Pseudomonadati</taxon>
        <taxon>Pseudomonadota</taxon>
        <taxon>Gammaproteobacteria</taxon>
        <taxon>Enterobacterales</taxon>
        <taxon>Pectobacteriaceae</taxon>
        <taxon>Pectobacterium</taxon>
    </lineage>
</organism>
<sequence>MGCMLKQVAVAVGMACLCVPAWAYDYGDYARETVDTLINDYPGRYRDTANFVGAADWMTQRMAPGYSTVRQDFSWTAGGTTRSSQNVLASNVGLSSEYIITGAHFDTFFGRPTLQGLDDNASGAAILTEVARNFSGIQTEKTLVFAAFGAEEEGLRGSRAMVNDLIAQGNAGDLKAMINMDSMITGDKLYAHAGDNSVANPALASLREQTLRIANELGIDLFTNPGLNASYPAGTGCCSDGDSFNAAFDIPVLYMEATNWDIGDQDGYEQTTNPAVPGGATWHDPTVDNEAFLTSVFGQERIDQHLRDVSRLVTRLLLEISNTDLLHSAYSAAAMQQAMEESLKRQRQSLSDLHNQRWLLLQNTTRSVGTLDTAIGVEGDVIPSNGFDRAPQQRSRQAMAYALVDYQLSDIVTIGGSLSLLRSKDKLERNGHIESDTWQAGVYGLLNQGGPAWLGSEVTAGRAAIESRRSVYLQSAGGPVLLDNALDGNTEAQFIGARVSGGYDFPISGLRTGPVVGLDYARYRINAFDDKGNLRTGVRYEKQDVDSLEASLGWRVRGKVEFSNTMSLQPYATVAWVRELADGLDSSFTVKDHVDGANRRVAVGEQDKNFGKATVGVQWLAAENLNLYSEIGSRFGHQDGDQTRYSVGVQWQF</sequence>
<keyword evidence="1" id="KW-0031">Aminopeptidase</keyword>
<dbReference type="Pfam" id="PF03797">
    <property type="entry name" value="Autotransporter"/>
    <property type="match status" value="1"/>
</dbReference>
<dbReference type="SUPFAM" id="SSF53187">
    <property type="entry name" value="Zn-dependent exopeptidases"/>
    <property type="match status" value="1"/>
</dbReference>
<dbReference type="Pfam" id="PF04389">
    <property type="entry name" value="Peptidase_M28"/>
    <property type="match status" value="1"/>
</dbReference>
<proteinExistence type="predicted"/>
<dbReference type="eggNOG" id="COG5571">
    <property type="taxonomic scope" value="Bacteria"/>
</dbReference>
<name>Q6D577_PECAS</name>
<evidence type="ECO:0000256" key="7">
    <source>
        <dbReference type="SAM" id="SignalP"/>
    </source>
</evidence>
<dbReference type="SMART" id="SM00869">
    <property type="entry name" value="Autotransporter"/>
    <property type="match status" value="1"/>
</dbReference>
<dbReference type="MEROPS" id="M28.021"/>
<dbReference type="GO" id="GO:0008235">
    <property type="term" value="F:metalloexopeptidase activity"/>
    <property type="evidence" value="ECO:0007669"/>
    <property type="project" value="InterPro"/>
</dbReference>
<evidence type="ECO:0000313" key="9">
    <source>
        <dbReference type="EMBL" id="CAG75065.1"/>
    </source>
</evidence>
<dbReference type="InterPro" id="IPR005546">
    <property type="entry name" value="Autotransporte_beta"/>
</dbReference>